<name>A0A2Z3N8L0_GEOTH</name>
<evidence type="ECO:0000259" key="1">
    <source>
        <dbReference type="Pfam" id="PF15978"/>
    </source>
</evidence>
<reference evidence="3" key="1">
    <citation type="submission" date="2018-02" db="EMBL/GenBank/DDBJ databases">
        <title>The complete genome of bacterial strain SGAirxxxx.</title>
        <authorList>
            <person name="Schuster S.C."/>
        </authorList>
    </citation>
    <scope>NUCLEOTIDE SEQUENCE [LARGE SCALE GENOMIC DNA]</scope>
    <source>
        <strain evidence="3">SGAir0734</strain>
    </source>
</reference>
<organism evidence="2 3">
    <name type="scientific">Geobacillus thermoleovorans</name>
    <name type="common">Bacillus thermoleovorans</name>
    <dbReference type="NCBI Taxonomy" id="33941"/>
    <lineage>
        <taxon>Bacteria</taxon>
        <taxon>Bacillati</taxon>
        <taxon>Bacillota</taxon>
        <taxon>Bacilli</taxon>
        <taxon>Bacillales</taxon>
        <taxon>Anoxybacillaceae</taxon>
        <taxon>Geobacillus</taxon>
        <taxon>Geobacillus thermoleovorans group</taxon>
    </lineage>
</organism>
<feature type="domain" description="Transposon Tn7 transposition protein TnsD C-terminal" evidence="1">
    <location>
        <begin position="34"/>
        <end position="370"/>
    </location>
</feature>
<dbReference type="Pfam" id="PF15978">
    <property type="entry name" value="TnsD"/>
    <property type="match status" value="1"/>
</dbReference>
<protein>
    <recommendedName>
        <fullName evidence="1">Transposon Tn7 transposition protein TnsD C-terminal domain-containing protein</fullName>
    </recommendedName>
</protein>
<sequence>MQDKCYDIIYSNKEILTLITEEGVKLAKRQYSWDIANLHKTYRFMLSKRGYLTAQGFVNQTKLGRNLIRYYGDELLKYLNCEVKPGDANCWLRLLTSKHRAIFHPLKHILLLVFLQESVDSIKENENKSFFAFGEGPYPCLNPVAEHYGQRLIEDVQIKRDENTGNPRGLFVCEKCGFSYSRIGPDKDINDQFRYNKVIEYGPVWKEKLNYFINNENLSKKETARRLNVSIETVRRYLNGFEKQPKKEAPTIKKLDELKKRWLNLVEQYPNYSQNQLRELDKGLYTLLYYYAKEWLQQNSPKGKTYHNGNKRFNWEERDKQVLPLIKKAIEKILNEEKPIRVTLYRIAQEAGISGLKSKLEKMPETKQYILSKLESVEQFQLRRAKWAIEMIKKQGMHVSKSKVMEMANLHKASIETMSKIDKLIESYNC</sequence>
<evidence type="ECO:0000313" key="3">
    <source>
        <dbReference type="Proteomes" id="UP000246996"/>
    </source>
</evidence>
<dbReference type="EMBL" id="CP027303">
    <property type="protein sequence ID" value="AWO74223.1"/>
    <property type="molecule type" value="Genomic_DNA"/>
</dbReference>
<evidence type="ECO:0000313" key="2">
    <source>
        <dbReference type="EMBL" id="AWO74223.1"/>
    </source>
</evidence>
<proteinExistence type="predicted"/>
<accession>A0A2Z3N8L0</accession>
<dbReference type="Proteomes" id="UP000246996">
    <property type="component" value="Chromosome"/>
</dbReference>
<gene>
    <name evidence="2" type="ORF">C1N76_06535</name>
</gene>
<dbReference type="AlphaFoldDB" id="A0A2Z3N8L0"/>
<dbReference type="InterPro" id="IPR032750">
    <property type="entry name" value="TnsD_C"/>
</dbReference>